<feature type="compositionally biased region" description="Basic and acidic residues" evidence="1">
    <location>
        <begin position="176"/>
        <end position="190"/>
    </location>
</feature>
<evidence type="ECO:0000256" key="1">
    <source>
        <dbReference type="SAM" id="MobiDB-lite"/>
    </source>
</evidence>
<evidence type="ECO:0000259" key="2">
    <source>
        <dbReference type="Pfam" id="PF03432"/>
    </source>
</evidence>
<sequence length="607" mass="67785">MRGTRVQGLIRYLYGPGRCEDHRNPRIVAGFRSPGELEPSLLPDGRRDFRRLEGLLNQPVALLGERNYRKPVWHLPVRAAPEDPVLTDAQWAEIAEEIMARTGLARPGDEDAVRWIAVRHADDHIHIVATLARTDGDRPYVWNDAYRVRDACRAVEERFGLRKTAPANRTAAKGTTRAEMEKARRQGKPEPARVVLRRQVQTAAAGARSEVEFFDRLRSAGVLIRTRFSRRDPEQVTGYAVALPDDRNTAGQPIFYSGGKLAADLTLPRLRHRWSAADPDRDPRSADYHPITGRHLSARSARAFLRKIARQAADQARTVEEFLTRLERQGVIVRRRFSQIDPAQVTGYAVTLPDHLDQGGQPIWYRGADLADDLTLPKLQRRWNSLEHGSAEPDLTPEERQAFYDDAARATADATAQLRRHLALGHPHAARDICWATADILHTAAAATGNRHLQRAANSYDRAARLPYGRLPTPTPPGNGLRTAARLLALADLRRNDPIWMAIALLTELIALLDTITELHQTQHREPQTTATRTATGHLQQLAPPTNAPADAPHHPVQAATPVAVAMADFPVPWAPVNPAAHQDRQSIAPSPHRPMSHPHRRNRPSR</sequence>
<feature type="domain" description="MobA/VirD2-like nuclease" evidence="2">
    <location>
        <begin position="66"/>
        <end position="161"/>
    </location>
</feature>
<dbReference type="AlphaFoldDB" id="A0A7W3R7Z1"/>
<comment type="caution">
    <text evidence="3">The sequence shown here is derived from an EMBL/GenBank/DDBJ whole genome shotgun (WGS) entry which is preliminary data.</text>
</comment>
<evidence type="ECO:0000313" key="3">
    <source>
        <dbReference type="EMBL" id="MBA9002835.1"/>
    </source>
</evidence>
<dbReference type="InterPro" id="IPR005094">
    <property type="entry name" value="Endonuclease_MobA/VirD2"/>
</dbReference>
<feature type="region of interest" description="Disordered" evidence="1">
    <location>
        <begin position="166"/>
        <end position="190"/>
    </location>
</feature>
<accession>A0A7W3R7Z1</accession>
<name>A0A7W3R7Z1_9ACTN</name>
<dbReference type="Pfam" id="PF03432">
    <property type="entry name" value="Relaxase"/>
    <property type="match status" value="1"/>
</dbReference>
<feature type="compositionally biased region" description="Basic residues" evidence="1">
    <location>
        <begin position="595"/>
        <end position="607"/>
    </location>
</feature>
<feature type="region of interest" description="Disordered" evidence="1">
    <location>
        <begin position="576"/>
        <end position="607"/>
    </location>
</feature>
<dbReference type="RefSeq" id="WP_182704760.1">
    <property type="nucleotide sequence ID" value="NZ_JACJII010000001.1"/>
</dbReference>
<protein>
    <recommendedName>
        <fullName evidence="2">MobA/VirD2-like nuclease domain-containing protein</fullName>
    </recommendedName>
</protein>
<dbReference type="EMBL" id="JACJII010000001">
    <property type="protein sequence ID" value="MBA9002835.1"/>
    <property type="molecule type" value="Genomic_DNA"/>
</dbReference>
<reference evidence="3 4" key="1">
    <citation type="submission" date="2020-08" db="EMBL/GenBank/DDBJ databases">
        <title>Sequencing the genomes of 1000 actinobacteria strains.</title>
        <authorList>
            <person name="Klenk H.-P."/>
        </authorList>
    </citation>
    <scope>NUCLEOTIDE SEQUENCE [LARGE SCALE GENOMIC DNA]</scope>
    <source>
        <strain evidence="3 4">DSM 45823</strain>
    </source>
</reference>
<dbReference type="Proteomes" id="UP000539313">
    <property type="component" value="Unassembled WGS sequence"/>
</dbReference>
<organism evidence="3 4">
    <name type="scientific">Thermomonospora cellulosilytica</name>
    <dbReference type="NCBI Taxonomy" id="1411118"/>
    <lineage>
        <taxon>Bacteria</taxon>
        <taxon>Bacillati</taxon>
        <taxon>Actinomycetota</taxon>
        <taxon>Actinomycetes</taxon>
        <taxon>Streptosporangiales</taxon>
        <taxon>Thermomonosporaceae</taxon>
        <taxon>Thermomonospora</taxon>
    </lineage>
</organism>
<keyword evidence="4" id="KW-1185">Reference proteome</keyword>
<proteinExistence type="predicted"/>
<evidence type="ECO:0000313" key="4">
    <source>
        <dbReference type="Proteomes" id="UP000539313"/>
    </source>
</evidence>
<gene>
    <name evidence="3" type="ORF">HNR21_001717</name>
</gene>